<keyword evidence="6 8" id="KW-1133">Transmembrane helix</keyword>
<feature type="transmembrane region" description="Helical" evidence="8">
    <location>
        <begin position="392"/>
        <end position="413"/>
    </location>
</feature>
<dbReference type="EMBL" id="MHTX01000008">
    <property type="protein sequence ID" value="OHA68744.1"/>
    <property type="molecule type" value="Genomic_DNA"/>
</dbReference>
<gene>
    <name evidence="10" type="ORF">A3D59_01010</name>
</gene>
<feature type="transmembrane region" description="Helical" evidence="8">
    <location>
        <begin position="215"/>
        <end position="235"/>
    </location>
</feature>
<evidence type="ECO:0000259" key="9">
    <source>
        <dbReference type="Pfam" id="PF13231"/>
    </source>
</evidence>
<feature type="transmembrane region" description="Helical" evidence="8">
    <location>
        <begin position="307"/>
        <end position="327"/>
    </location>
</feature>
<keyword evidence="5 8" id="KW-0812">Transmembrane</keyword>
<dbReference type="Pfam" id="PF13231">
    <property type="entry name" value="PMT_2"/>
    <property type="match status" value="1"/>
</dbReference>
<keyword evidence="2" id="KW-1003">Cell membrane</keyword>
<keyword evidence="3" id="KW-0328">Glycosyltransferase</keyword>
<dbReference type="AlphaFoldDB" id="A0A1G2R7B8"/>
<dbReference type="PANTHER" id="PTHR33908">
    <property type="entry name" value="MANNOSYLTRANSFERASE YKCB-RELATED"/>
    <property type="match status" value="1"/>
</dbReference>
<evidence type="ECO:0000256" key="1">
    <source>
        <dbReference type="ARBA" id="ARBA00004651"/>
    </source>
</evidence>
<keyword evidence="4" id="KW-0808">Transferase</keyword>
<feature type="transmembrane region" description="Helical" evidence="8">
    <location>
        <begin position="357"/>
        <end position="380"/>
    </location>
</feature>
<reference evidence="10 11" key="1">
    <citation type="journal article" date="2016" name="Nat. Commun.">
        <title>Thousands of microbial genomes shed light on interconnected biogeochemical processes in an aquifer system.</title>
        <authorList>
            <person name="Anantharaman K."/>
            <person name="Brown C.T."/>
            <person name="Hug L.A."/>
            <person name="Sharon I."/>
            <person name="Castelle C.J."/>
            <person name="Probst A.J."/>
            <person name="Thomas B.C."/>
            <person name="Singh A."/>
            <person name="Wilkins M.J."/>
            <person name="Karaoz U."/>
            <person name="Brodie E.L."/>
            <person name="Williams K.H."/>
            <person name="Hubbard S.S."/>
            <person name="Banfield J.F."/>
        </authorList>
    </citation>
    <scope>NUCLEOTIDE SEQUENCE [LARGE SCALE GENOMIC DNA]</scope>
</reference>
<sequence length="565" mass="64778">MKKFIPLILLLLITVLGLIIRFYRLGQAPAGLYLDEAAQGYNAYSILKTGKDEFGKALPIVFRSFADFKTPVYIYLIVPLIPIFDLTPFTVRFPSFFFSVLTLPLIYLLTRKLIPKPAPATALALLTSLILAISPWHTLFGRTNFECNVALFFLLLAVYSFYLALKKPPLLILSAFFFAITIPTYHSQRLIVPLLLLLLFVRYCRLLFSPSHRRFALAAFVFGLLLSLPTLSIMFTPGFLARAATLNIFTQAPSGHLSWYQGPLASLINARWYLTTKEFFALYLSYFSPRNLFLLGDYGPRSSFPDLATLFTWQYPFYLFGLYRLAIEKKLGELRFFMLALLLISPLPAAITRDPFTTIRALPLVIPLTFIVSLGLIRVYQLISPLLRKTALIVFGLVIVYSLVNLYSSVIVLNEHFRAPYWDYGWQRVVDRLNTLDPKLPVVIDNARAEPYSQILFFTKFNPEQYQRENFEVPLSEYYTNLNRNPVKNIGRITVRPINWEPDLIEEQYLVGDAIAISQQQISLNQMTLIEEITYPDNTPAYRVVLTNPKYQQSVRAISKRQGVK</sequence>
<evidence type="ECO:0000256" key="7">
    <source>
        <dbReference type="ARBA" id="ARBA00023136"/>
    </source>
</evidence>
<feature type="domain" description="Glycosyltransferase RgtA/B/C/D-like" evidence="9">
    <location>
        <begin position="69"/>
        <end position="231"/>
    </location>
</feature>
<evidence type="ECO:0000256" key="3">
    <source>
        <dbReference type="ARBA" id="ARBA00022676"/>
    </source>
</evidence>
<dbReference type="InterPro" id="IPR038731">
    <property type="entry name" value="RgtA/B/C-like"/>
</dbReference>
<dbReference type="GO" id="GO:0009103">
    <property type="term" value="P:lipopolysaccharide biosynthetic process"/>
    <property type="evidence" value="ECO:0007669"/>
    <property type="project" value="UniProtKB-ARBA"/>
</dbReference>
<keyword evidence="7 8" id="KW-0472">Membrane</keyword>
<feature type="transmembrane region" description="Helical" evidence="8">
    <location>
        <begin position="334"/>
        <end position="351"/>
    </location>
</feature>
<dbReference type="Proteomes" id="UP000179258">
    <property type="component" value="Unassembled WGS sequence"/>
</dbReference>
<evidence type="ECO:0000256" key="5">
    <source>
        <dbReference type="ARBA" id="ARBA00022692"/>
    </source>
</evidence>
<evidence type="ECO:0000256" key="4">
    <source>
        <dbReference type="ARBA" id="ARBA00022679"/>
    </source>
</evidence>
<feature type="transmembrane region" description="Helical" evidence="8">
    <location>
        <begin position="149"/>
        <end position="165"/>
    </location>
</feature>
<dbReference type="GO" id="GO:0005886">
    <property type="term" value="C:plasma membrane"/>
    <property type="evidence" value="ECO:0007669"/>
    <property type="project" value="UniProtKB-SubCell"/>
</dbReference>
<evidence type="ECO:0000256" key="8">
    <source>
        <dbReference type="SAM" id="Phobius"/>
    </source>
</evidence>
<evidence type="ECO:0000313" key="10">
    <source>
        <dbReference type="EMBL" id="OHA68744.1"/>
    </source>
</evidence>
<organism evidence="10 11">
    <name type="scientific">Candidatus Wildermuthbacteria bacterium RIFCSPHIGHO2_02_FULL_47_17</name>
    <dbReference type="NCBI Taxonomy" id="1802452"/>
    <lineage>
        <taxon>Bacteria</taxon>
        <taxon>Candidatus Wildermuthiibacteriota</taxon>
    </lineage>
</organism>
<dbReference type="GO" id="GO:0016763">
    <property type="term" value="F:pentosyltransferase activity"/>
    <property type="evidence" value="ECO:0007669"/>
    <property type="project" value="TreeGrafter"/>
</dbReference>
<dbReference type="PANTHER" id="PTHR33908:SF11">
    <property type="entry name" value="MEMBRANE PROTEIN"/>
    <property type="match status" value="1"/>
</dbReference>
<feature type="transmembrane region" description="Helical" evidence="8">
    <location>
        <begin position="120"/>
        <end position="137"/>
    </location>
</feature>
<comment type="caution">
    <text evidence="10">The sequence shown here is derived from an EMBL/GenBank/DDBJ whole genome shotgun (WGS) entry which is preliminary data.</text>
</comment>
<proteinExistence type="predicted"/>
<name>A0A1G2R7B8_9BACT</name>
<evidence type="ECO:0000256" key="2">
    <source>
        <dbReference type="ARBA" id="ARBA00022475"/>
    </source>
</evidence>
<evidence type="ECO:0000256" key="6">
    <source>
        <dbReference type="ARBA" id="ARBA00022989"/>
    </source>
</evidence>
<protein>
    <recommendedName>
        <fullName evidence="9">Glycosyltransferase RgtA/B/C/D-like domain-containing protein</fullName>
    </recommendedName>
</protein>
<evidence type="ECO:0000313" key="11">
    <source>
        <dbReference type="Proteomes" id="UP000179258"/>
    </source>
</evidence>
<accession>A0A1G2R7B8</accession>
<comment type="subcellular location">
    <subcellularLocation>
        <location evidence="1">Cell membrane</location>
        <topology evidence="1">Multi-pass membrane protein</topology>
    </subcellularLocation>
</comment>
<dbReference type="InterPro" id="IPR050297">
    <property type="entry name" value="LipidA_mod_glycosyltrf_83"/>
</dbReference>